<evidence type="ECO:0000256" key="8">
    <source>
        <dbReference type="SAM" id="Phobius"/>
    </source>
</evidence>
<reference evidence="9" key="1">
    <citation type="submission" date="2021-06" db="EMBL/GenBank/DDBJ databases">
        <title>Elioraea tepida, sp. nov., a moderately thermophilic aerobic anoxygenic phototrophic bacterium isolated from an alkaline siliceous hot spring mat community in Yellowstone National Park, WY, USA.</title>
        <authorList>
            <person name="Saini M.K."/>
            <person name="Yoshida S."/>
            <person name="Sebastian A."/>
            <person name="Hirose S."/>
            <person name="Hara E."/>
            <person name="Tamaki H."/>
            <person name="Soulier N.T."/>
            <person name="Albert I."/>
            <person name="Hanada S."/>
            <person name="Bryant D.A."/>
            <person name="Tank M."/>
        </authorList>
    </citation>
    <scope>NUCLEOTIDE SEQUENCE</scope>
    <source>
        <strain evidence="9">MS-P2</strain>
    </source>
</reference>
<keyword evidence="6 8" id="KW-1133">Transmembrane helix</keyword>
<keyword evidence="4" id="KW-0808">Transferase</keyword>
<protein>
    <recommendedName>
        <fullName evidence="11">Glycosyltransferase RgtA/B/C/D-like domain-containing protein</fullName>
    </recommendedName>
</protein>
<dbReference type="EMBL" id="CP076448">
    <property type="protein sequence ID" value="QXM24701.1"/>
    <property type="molecule type" value="Genomic_DNA"/>
</dbReference>
<feature type="transmembrane region" description="Helical" evidence="8">
    <location>
        <begin position="83"/>
        <end position="104"/>
    </location>
</feature>
<comment type="subcellular location">
    <subcellularLocation>
        <location evidence="1">Cell membrane</location>
        <topology evidence="1">Multi-pass membrane protein</topology>
    </subcellularLocation>
</comment>
<feature type="transmembrane region" description="Helical" evidence="8">
    <location>
        <begin position="265"/>
        <end position="288"/>
    </location>
</feature>
<dbReference type="GO" id="GO:0005886">
    <property type="term" value="C:plasma membrane"/>
    <property type="evidence" value="ECO:0007669"/>
    <property type="project" value="UniProtKB-SubCell"/>
</dbReference>
<feature type="transmembrane region" description="Helical" evidence="8">
    <location>
        <begin position="322"/>
        <end position="340"/>
    </location>
</feature>
<evidence type="ECO:0000256" key="4">
    <source>
        <dbReference type="ARBA" id="ARBA00022679"/>
    </source>
</evidence>
<evidence type="ECO:0000256" key="5">
    <source>
        <dbReference type="ARBA" id="ARBA00022692"/>
    </source>
</evidence>
<evidence type="ECO:0008006" key="11">
    <source>
        <dbReference type="Google" id="ProtNLM"/>
    </source>
</evidence>
<evidence type="ECO:0000256" key="6">
    <source>
        <dbReference type="ARBA" id="ARBA00022989"/>
    </source>
</evidence>
<evidence type="ECO:0000313" key="10">
    <source>
        <dbReference type="Proteomes" id="UP000694001"/>
    </source>
</evidence>
<feature type="transmembrane region" description="Helical" evidence="8">
    <location>
        <begin position="12"/>
        <end position="35"/>
    </location>
</feature>
<dbReference type="GO" id="GO:0009103">
    <property type="term" value="P:lipopolysaccharide biosynthetic process"/>
    <property type="evidence" value="ECO:0007669"/>
    <property type="project" value="UniProtKB-ARBA"/>
</dbReference>
<feature type="transmembrane region" description="Helical" evidence="8">
    <location>
        <begin position="295"/>
        <end position="316"/>
    </location>
</feature>
<dbReference type="InterPro" id="IPR050297">
    <property type="entry name" value="LipidA_mod_glycosyltrf_83"/>
</dbReference>
<dbReference type="AlphaFoldDB" id="A0A975YJJ5"/>
<keyword evidence="10" id="KW-1185">Reference proteome</keyword>
<feature type="transmembrane region" description="Helical" evidence="8">
    <location>
        <begin position="167"/>
        <end position="196"/>
    </location>
</feature>
<keyword evidence="5 8" id="KW-0812">Transmembrane</keyword>
<dbReference type="KEGG" id="elio:KO353_16040"/>
<dbReference type="PANTHER" id="PTHR33908">
    <property type="entry name" value="MANNOSYLTRANSFERASE YKCB-RELATED"/>
    <property type="match status" value="1"/>
</dbReference>
<keyword evidence="3" id="KW-0328">Glycosyltransferase</keyword>
<feature type="transmembrane region" description="Helical" evidence="8">
    <location>
        <begin position="242"/>
        <end position="259"/>
    </location>
</feature>
<evidence type="ECO:0000256" key="1">
    <source>
        <dbReference type="ARBA" id="ARBA00004651"/>
    </source>
</evidence>
<name>A0A975YJJ5_9PROT</name>
<gene>
    <name evidence="9" type="ORF">KO353_16040</name>
</gene>
<feature type="transmembrane region" description="Helical" evidence="8">
    <location>
        <begin position="216"/>
        <end position="235"/>
    </location>
</feature>
<dbReference type="GO" id="GO:0016763">
    <property type="term" value="F:pentosyltransferase activity"/>
    <property type="evidence" value="ECO:0007669"/>
    <property type="project" value="TreeGrafter"/>
</dbReference>
<accession>A0A975YJJ5</accession>
<feature type="transmembrane region" description="Helical" evidence="8">
    <location>
        <begin position="137"/>
        <end position="155"/>
    </location>
</feature>
<dbReference type="Proteomes" id="UP000694001">
    <property type="component" value="Chromosome"/>
</dbReference>
<proteinExistence type="predicted"/>
<evidence type="ECO:0000313" key="9">
    <source>
        <dbReference type="EMBL" id="QXM24701.1"/>
    </source>
</evidence>
<keyword evidence="7 8" id="KW-0472">Membrane</keyword>
<evidence type="ECO:0000256" key="2">
    <source>
        <dbReference type="ARBA" id="ARBA00022475"/>
    </source>
</evidence>
<feature type="transmembrane region" description="Helical" evidence="8">
    <location>
        <begin position="56"/>
        <end position="77"/>
    </location>
</feature>
<dbReference type="RefSeq" id="WP_218285758.1">
    <property type="nucleotide sequence ID" value="NZ_CP076448.1"/>
</dbReference>
<evidence type="ECO:0000256" key="7">
    <source>
        <dbReference type="ARBA" id="ARBA00023136"/>
    </source>
</evidence>
<evidence type="ECO:0000256" key="3">
    <source>
        <dbReference type="ARBA" id="ARBA00022676"/>
    </source>
</evidence>
<sequence>MSPLVPALTSPVGLALSMLAASLALRSLSFVPAVIDTDEGLYILQARDWLAGTWPLIGVWDMHPIGAPALVALALMLPLPVIFAVRLLGAVAVAVAGTALFALARVLGLPAVPAYAAGLLSIALTTNFGGLATNTEVLFSPFVVAALALAAREGVRTLDDLQPPRPVRIALAGLLVGIALVIKSVAFFEGCFAFAVMVGPALTKRLLAPPALLRHAALYTAACGAPTLLVGLAYAAQGAFDIFLDVWFVAPFRYLGAAITFRDGAWMLVAVTLFLIWPIVLAAATALPGGEVRRVAGFGLGWLVATTLAIAAPGQFFNHYFLIWQPPLSLLAAAGAWALARRILPARPGLLLAAALGFIAADTWTGDAARRIETGPGFRRADPIRLVAQSLREIVPEGSTVYIANYHPVVYVLSGMAVPTRFAFPQHLAGWYSGVTGIDADAELDRVLAARPAAIVVDRGWWTAMRPPARAAIEATLGRHYEFAARVLEANGPVEIYRLRDPR</sequence>
<organism evidence="9 10">
    <name type="scientific">Elioraea tepida</name>
    <dbReference type="NCBI Taxonomy" id="2843330"/>
    <lineage>
        <taxon>Bacteria</taxon>
        <taxon>Pseudomonadati</taxon>
        <taxon>Pseudomonadota</taxon>
        <taxon>Alphaproteobacteria</taxon>
        <taxon>Acetobacterales</taxon>
        <taxon>Elioraeaceae</taxon>
        <taxon>Elioraea</taxon>
    </lineage>
</organism>
<keyword evidence="2" id="KW-1003">Cell membrane</keyword>
<dbReference type="PANTHER" id="PTHR33908:SF11">
    <property type="entry name" value="MEMBRANE PROTEIN"/>
    <property type="match status" value="1"/>
</dbReference>